<proteinExistence type="predicted"/>
<dbReference type="Pfam" id="PF16150">
    <property type="entry name" value="DUF4858"/>
    <property type="match status" value="1"/>
</dbReference>
<feature type="chain" id="PRO_5016927644" evidence="1">
    <location>
        <begin position="21"/>
        <end position="227"/>
    </location>
</feature>
<evidence type="ECO:0000313" key="2">
    <source>
        <dbReference type="EMBL" id="RGI76793.1"/>
    </source>
</evidence>
<evidence type="ECO:0000313" key="3">
    <source>
        <dbReference type="Proteomes" id="UP000263754"/>
    </source>
</evidence>
<dbReference type="RefSeq" id="WP_117963156.1">
    <property type="nucleotide sequence ID" value="NZ_JADNAV010000003.1"/>
</dbReference>
<dbReference type="InterPro" id="IPR032338">
    <property type="entry name" value="DUF4858"/>
</dbReference>
<organism evidence="2 3">
    <name type="scientific">Bacteroides uniformis</name>
    <dbReference type="NCBI Taxonomy" id="820"/>
    <lineage>
        <taxon>Bacteria</taxon>
        <taxon>Pseudomonadati</taxon>
        <taxon>Bacteroidota</taxon>
        <taxon>Bacteroidia</taxon>
        <taxon>Bacteroidales</taxon>
        <taxon>Bacteroidaceae</taxon>
        <taxon>Bacteroides</taxon>
    </lineage>
</organism>
<sequence>MKISILVWGLLCAVAFPCYAQNWTPQDSLRLNRLLKGEGEVKLNPEVLQELEMNNSLSTPKAVMDKSWMDFDNSLPVMPKAPEKKVVLTLRPYTANTKYNWDPIYQKKIKVDKDTWRGDEFYALKILMIPTNWAKHPFDAGPRETVEQIEATGLRYRVTERANNMAVGGWQGASGGGISGLDLMVPFTREFWNFKGRKRRARTLEVLKAYGDSTTVLIKQPVKLISE</sequence>
<feature type="signal peptide" evidence="1">
    <location>
        <begin position="1"/>
        <end position="20"/>
    </location>
</feature>
<dbReference type="EMBL" id="QSOF01000009">
    <property type="protein sequence ID" value="RGI76793.1"/>
    <property type="molecule type" value="Genomic_DNA"/>
</dbReference>
<comment type="caution">
    <text evidence="2">The sequence shown here is derived from an EMBL/GenBank/DDBJ whole genome shotgun (WGS) entry which is preliminary data.</text>
</comment>
<protein>
    <submittedName>
        <fullName evidence="2">DUF4858 domain-containing protein</fullName>
    </submittedName>
</protein>
<gene>
    <name evidence="2" type="ORF">DXD90_08210</name>
</gene>
<keyword evidence="1" id="KW-0732">Signal</keyword>
<accession>A0A374N0I8</accession>
<dbReference type="AlphaFoldDB" id="A0A374N0I8"/>
<reference evidence="2 3" key="1">
    <citation type="submission" date="2018-08" db="EMBL/GenBank/DDBJ databases">
        <title>A genome reference for cultivated species of the human gut microbiota.</title>
        <authorList>
            <person name="Zou Y."/>
            <person name="Xue W."/>
            <person name="Luo G."/>
        </authorList>
    </citation>
    <scope>NUCLEOTIDE SEQUENCE [LARGE SCALE GENOMIC DNA]</scope>
    <source>
        <strain evidence="2 3">TM10-17</strain>
    </source>
</reference>
<evidence type="ECO:0000256" key="1">
    <source>
        <dbReference type="SAM" id="SignalP"/>
    </source>
</evidence>
<name>A0A374N0I8_BACUN</name>
<dbReference type="Proteomes" id="UP000263754">
    <property type="component" value="Unassembled WGS sequence"/>
</dbReference>